<gene>
    <name evidence="8" type="ORF">DERYTH_LOCUS27740</name>
</gene>
<dbReference type="InterPro" id="IPR016024">
    <property type="entry name" value="ARM-type_fold"/>
</dbReference>
<evidence type="ECO:0000256" key="5">
    <source>
        <dbReference type="ARBA" id="ARBA00022927"/>
    </source>
</evidence>
<organism evidence="8 9">
    <name type="scientific">Dentiscutata erythropus</name>
    <dbReference type="NCBI Taxonomy" id="1348616"/>
    <lineage>
        <taxon>Eukaryota</taxon>
        <taxon>Fungi</taxon>
        <taxon>Fungi incertae sedis</taxon>
        <taxon>Mucoromycota</taxon>
        <taxon>Glomeromycotina</taxon>
        <taxon>Glomeromycetes</taxon>
        <taxon>Diversisporales</taxon>
        <taxon>Gigasporaceae</taxon>
        <taxon>Dentiscutata</taxon>
    </lineage>
</organism>
<feature type="non-terminal residue" evidence="8">
    <location>
        <position position="102"/>
    </location>
</feature>
<proteinExistence type="inferred from homology"/>
<reference evidence="8" key="1">
    <citation type="submission" date="2021-06" db="EMBL/GenBank/DDBJ databases">
        <authorList>
            <person name="Kallberg Y."/>
            <person name="Tangrot J."/>
            <person name="Rosling A."/>
        </authorList>
    </citation>
    <scope>NUCLEOTIDE SEQUENCE</scope>
    <source>
        <strain evidence="8">MA453B</strain>
    </source>
</reference>
<dbReference type="GO" id="GO:0010008">
    <property type="term" value="C:endosome membrane"/>
    <property type="evidence" value="ECO:0007669"/>
    <property type="project" value="TreeGrafter"/>
</dbReference>
<dbReference type="InterPro" id="IPR002553">
    <property type="entry name" value="Clathrin/coatomer_adapt-like_N"/>
</dbReference>
<name>A0A9N9KEX0_9GLOM</name>
<keyword evidence="3" id="KW-0813">Transport</keyword>
<evidence type="ECO:0000256" key="6">
    <source>
        <dbReference type="ARBA" id="ARBA00023136"/>
    </source>
</evidence>
<feature type="domain" description="Clathrin/coatomer adaptor adaptin-like N-terminal" evidence="7">
    <location>
        <begin position="1"/>
        <end position="86"/>
    </location>
</feature>
<evidence type="ECO:0000256" key="3">
    <source>
        <dbReference type="ARBA" id="ARBA00022448"/>
    </source>
</evidence>
<dbReference type="PANTHER" id="PTHR22781:SF12">
    <property type="entry name" value="AP-3 COMPLEX SUBUNIT DELTA-1"/>
    <property type="match status" value="1"/>
</dbReference>
<sequence length="102" mass="11100">VICAVVNVICELARKNPKNYLSLAPQLFKLLNASTNNWMLIKIIKLFGALTPLEPRLAKKLLPPITHQIQTTAAMSLLYECIHTVIIGGMLNSSGNSDSLAA</sequence>
<dbReference type="EMBL" id="CAJVPY010065183">
    <property type="protein sequence ID" value="CAG8824659.1"/>
    <property type="molecule type" value="Genomic_DNA"/>
</dbReference>
<dbReference type="PANTHER" id="PTHR22781">
    <property type="entry name" value="DELTA ADAPTIN-RELATED"/>
    <property type="match status" value="1"/>
</dbReference>
<comment type="caution">
    <text evidence="8">The sequence shown here is derived from an EMBL/GenBank/DDBJ whole genome shotgun (WGS) entry which is preliminary data.</text>
</comment>
<dbReference type="GO" id="GO:0006896">
    <property type="term" value="P:Golgi to vacuole transport"/>
    <property type="evidence" value="ECO:0007669"/>
    <property type="project" value="TreeGrafter"/>
</dbReference>
<comment type="similarity">
    <text evidence="2">Belongs to the adaptor complexes large subunit family.</text>
</comment>
<dbReference type="OrthoDB" id="10264595at2759"/>
<keyword evidence="6" id="KW-0472">Membrane</keyword>
<dbReference type="Gene3D" id="1.25.10.10">
    <property type="entry name" value="Leucine-rich Repeat Variant"/>
    <property type="match status" value="1"/>
</dbReference>
<comment type="subcellular location">
    <subcellularLocation>
        <location evidence="1">Endomembrane system</location>
    </subcellularLocation>
</comment>
<keyword evidence="9" id="KW-1185">Reference proteome</keyword>
<evidence type="ECO:0000256" key="1">
    <source>
        <dbReference type="ARBA" id="ARBA00004308"/>
    </source>
</evidence>
<dbReference type="GO" id="GO:0030123">
    <property type="term" value="C:AP-3 adaptor complex"/>
    <property type="evidence" value="ECO:0007669"/>
    <property type="project" value="InterPro"/>
</dbReference>
<keyword evidence="4" id="KW-0677">Repeat</keyword>
<evidence type="ECO:0000313" key="8">
    <source>
        <dbReference type="EMBL" id="CAG8824659.1"/>
    </source>
</evidence>
<dbReference type="SUPFAM" id="SSF48371">
    <property type="entry name" value="ARM repeat"/>
    <property type="match status" value="1"/>
</dbReference>
<accession>A0A9N9KEX0</accession>
<dbReference type="InterPro" id="IPR011989">
    <property type="entry name" value="ARM-like"/>
</dbReference>
<feature type="non-terminal residue" evidence="8">
    <location>
        <position position="1"/>
    </location>
</feature>
<evidence type="ECO:0000256" key="2">
    <source>
        <dbReference type="ARBA" id="ARBA00006613"/>
    </source>
</evidence>
<evidence type="ECO:0000256" key="4">
    <source>
        <dbReference type="ARBA" id="ARBA00022737"/>
    </source>
</evidence>
<keyword evidence="5" id="KW-0653">Protein transport</keyword>
<dbReference type="AlphaFoldDB" id="A0A9N9KEX0"/>
<dbReference type="Proteomes" id="UP000789405">
    <property type="component" value="Unassembled WGS sequence"/>
</dbReference>
<evidence type="ECO:0000313" key="9">
    <source>
        <dbReference type="Proteomes" id="UP000789405"/>
    </source>
</evidence>
<protein>
    <submittedName>
        <fullName evidence="8">25549_t:CDS:1</fullName>
    </submittedName>
</protein>
<dbReference type="InterPro" id="IPR017105">
    <property type="entry name" value="AP3_complex_dsu"/>
</dbReference>
<dbReference type="GO" id="GO:0006623">
    <property type="term" value="P:protein targeting to vacuole"/>
    <property type="evidence" value="ECO:0007669"/>
    <property type="project" value="TreeGrafter"/>
</dbReference>
<dbReference type="Pfam" id="PF01602">
    <property type="entry name" value="Adaptin_N"/>
    <property type="match status" value="1"/>
</dbReference>
<evidence type="ECO:0000259" key="7">
    <source>
        <dbReference type="Pfam" id="PF01602"/>
    </source>
</evidence>